<feature type="coiled-coil region" evidence="6">
    <location>
        <begin position="452"/>
        <end position="508"/>
    </location>
</feature>
<gene>
    <name evidence="8" type="ORF">HUE88_04330</name>
</gene>
<keyword evidence="5 7" id="KW-0472">Membrane</keyword>
<dbReference type="Proteomes" id="UP000593994">
    <property type="component" value="Chromosome"/>
</dbReference>
<keyword evidence="3 7" id="KW-0812">Transmembrane</keyword>
<dbReference type="GO" id="GO:0005436">
    <property type="term" value="F:sodium:phosphate symporter activity"/>
    <property type="evidence" value="ECO:0007669"/>
    <property type="project" value="InterPro"/>
</dbReference>
<dbReference type="GO" id="GO:0044341">
    <property type="term" value="P:sodium-dependent phosphate transport"/>
    <property type="evidence" value="ECO:0007669"/>
    <property type="project" value="InterPro"/>
</dbReference>
<evidence type="ECO:0000256" key="4">
    <source>
        <dbReference type="ARBA" id="ARBA00022989"/>
    </source>
</evidence>
<evidence type="ECO:0000256" key="3">
    <source>
        <dbReference type="ARBA" id="ARBA00022692"/>
    </source>
</evidence>
<dbReference type="Pfam" id="PF02690">
    <property type="entry name" value="Na_Pi_cotrans"/>
    <property type="match status" value="2"/>
</dbReference>
<evidence type="ECO:0000313" key="8">
    <source>
        <dbReference type="EMBL" id="QOY52920.1"/>
    </source>
</evidence>
<sequence length="589" mass="64865">MGADILKRSIYPLFLLAIAYLLFSSHDTKTIIAGIAIFLLGMVFMEDGFKLFSGGMLEKVLEKSTSTLPKAIVTGFFTTTMLQSSSLISIIIISFLSAEMISLTGAVGIIFGSNIGSTTTAWIVSSLGVKIDIAYYAMPMIIFGVIFRFNQNNVYKGFGNILVGLGFVFLGIAYMKDGFDALKNGLDIAQYAMDGYLGVLVYILIGAVATVVIQSSGATMALIITAVATGQIEYVNALSLAIGANIGTTVTAVIGSLSSNANGKRLAVAHFIFNTVTGFIAIVFLYQLADLVDFLSSSIGIGDKDYAMKLALFHTVFNIIGVLTVSPFTYKLVIFLEGLFQQKNKNISRAKYLDSAVIEVPESALAALNKEVLHLYDNATEVLAHAISLHRHSFLGKENVSEVVKQSSSKIDIDVDKFYETKIKELYGDIVNYATLSQDKMDEFQIRMVYYYKVASKDIVEAIKDVEELQKNINFYQKSKNDVIKNEYNILREKIANTLNKIHEIRNSDDDDMEILLKIKLLKEDVKDLDIIANGRIDTIIRNNSITSKMATSLINDSSFAYDISKRLIEVAVTLFIKDKEIKTLAGEV</sequence>
<name>A0A7S7RNY6_9BACT</name>
<dbReference type="RefSeq" id="WP_194371422.1">
    <property type="nucleotide sequence ID" value="NZ_CP054492.1"/>
</dbReference>
<keyword evidence="6" id="KW-0175">Coiled coil</keyword>
<evidence type="ECO:0000256" key="1">
    <source>
        <dbReference type="ARBA" id="ARBA00004651"/>
    </source>
</evidence>
<organism evidence="8 9">
    <name type="scientific">Candidatus Sulfurimonas baltica</name>
    <dbReference type="NCBI Taxonomy" id="2740404"/>
    <lineage>
        <taxon>Bacteria</taxon>
        <taxon>Pseudomonadati</taxon>
        <taxon>Campylobacterota</taxon>
        <taxon>Epsilonproteobacteria</taxon>
        <taxon>Campylobacterales</taxon>
        <taxon>Sulfurimonadaceae</taxon>
        <taxon>Sulfurimonas</taxon>
    </lineage>
</organism>
<keyword evidence="4 7" id="KW-1133">Transmembrane helix</keyword>
<feature type="transmembrane region" description="Helical" evidence="7">
    <location>
        <begin position="72"/>
        <end position="96"/>
    </location>
</feature>
<feature type="transmembrane region" description="Helical" evidence="7">
    <location>
        <begin position="195"/>
        <end position="213"/>
    </location>
</feature>
<proteinExistence type="predicted"/>
<feature type="transmembrane region" description="Helical" evidence="7">
    <location>
        <begin position="103"/>
        <end position="127"/>
    </location>
</feature>
<dbReference type="PANTHER" id="PTHR10010:SF46">
    <property type="entry name" value="SODIUM-DEPENDENT PHOSPHATE TRANSPORT PROTEIN 2B"/>
    <property type="match status" value="1"/>
</dbReference>
<dbReference type="AlphaFoldDB" id="A0A7S7RNY6"/>
<feature type="transmembrane region" description="Helical" evidence="7">
    <location>
        <begin position="310"/>
        <end position="330"/>
    </location>
</feature>
<keyword evidence="9" id="KW-1185">Reference proteome</keyword>
<dbReference type="EMBL" id="CP054492">
    <property type="protein sequence ID" value="QOY52920.1"/>
    <property type="molecule type" value="Genomic_DNA"/>
</dbReference>
<feature type="transmembrane region" description="Helical" evidence="7">
    <location>
        <begin position="157"/>
        <end position="175"/>
    </location>
</feature>
<feature type="transmembrane region" description="Helical" evidence="7">
    <location>
        <begin position="133"/>
        <end position="150"/>
    </location>
</feature>
<protein>
    <submittedName>
        <fullName evidence="8">Na/Pi cotransporter family protein</fullName>
    </submittedName>
</protein>
<evidence type="ECO:0000256" key="2">
    <source>
        <dbReference type="ARBA" id="ARBA00022475"/>
    </source>
</evidence>
<dbReference type="GO" id="GO:0005886">
    <property type="term" value="C:plasma membrane"/>
    <property type="evidence" value="ECO:0007669"/>
    <property type="project" value="UniProtKB-SubCell"/>
</dbReference>
<accession>A0A7S7RNY6</accession>
<feature type="transmembrane region" description="Helical" evidence="7">
    <location>
        <begin position="234"/>
        <end position="255"/>
    </location>
</feature>
<evidence type="ECO:0000313" key="9">
    <source>
        <dbReference type="Proteomes" id="UP000593994"/>
    </source>
</evidence>
<feature type="transmembrane region" description="Helical" evidence="7">
    <location>
        <begin position="30"/>
        <end position="52"/>
    </location>
</feature>
<reference evidence="8 9" key="1">
    <citation type="submission" date="2020-05" db="EMBL/GenBank/DDBJ databases">
        <title>Sulfurimonas marisnigri, sp. nov., and Sulfurimonas baltica, sp. nov., manganese oxide reducing chemolithoautotrophs of the class Epsilonproteobacteria isolated from the pelagic redoxclines of the Black and Baltic Seas and emended description of the genus Sulfurimonas.</title>
        <authorList>
            <person name="Henkel J.V."/>
            <person name="Laudan C."/>
            <person name="Werner J."/>
            <person name="Neu T."/>
            <person name="Plewe S."/>
            <person name="Sproer C."/>
            <person name="Bunk B."/>
            <person name="Schulz-Vogt H.N."/>
        </authorList>
    </citation>
    <scope>NUCLEOTIDE SEQUENCE [LARGE SCALE GENOMIC DNA]</scope>
    <source>
        <strain evidence="8 9">GD2</strain>
    </source>
</reference>
<evidence type="ECO:0000256" key="7">
    <source>
        <dbReference type="SAM" id="Phobius"/>
    </source>
</evidence>
<dbReference type="KEGG" id="sbal:HUE88_04330"/>
<evidence type="ECO:0000256" key="5">
    <source>
        <dbReference type="ARBA" id="ARBA00023136"/>
    </source>
</evidence>
<feature type="transmembrane region" description="Helical" evidence="7">
    <location>
        <begin position="267"/>
        <end position="289"/>
    </location>
</feature>
<dbReference type="InterPro" id="IPR003841">
    <property type="entry name" value="Na/Pi_transpt"/>
</dbReference>
<evidence type="ECO:0000256" key="6">
    <source>
        <dbReference type="SAM" id="Coils"/>
    </source>
</evidence>
<dbReference type="NCBIfam" id="NF037997">
    <property type="entry name" value="Na_Pi_symport"/>
    <property type="match status" value="1"/>
</dbReference>
<comment type="subcellular location">
    <subcellularLocation>
        <location evidence="1">Cell membrane</location>
        <topology evidence="1">Multi-pass membrane protein</topology>
    </subcellularLocation>
</comment>
<keyword evidence="2" id="KW-1003">Cell membrane</keyword>
<dbReference type="PANTHER" id="PTHR10010">
    <property type="entry name" value="SOLUTE CARRIER FAMILY 34 SODIUM PHOSPHATE , MEMBER 2-RELATED"/>
    <property type="match status" value="1"/>
</dbReference>